<keyword evidence="1" id="KW-0812">Transmembrane</keyword>
<evidence type="ECO:0000259" key="3">
    <source>
        <dbReference type="Pfam" id="PF13439"/>
    </source>
</evidence>
<dbReference type="EMBL" id="JAEDAM010000034">
    <property type="protein sequence ID" value="MBS8122040.1"/>
    <property type="molecule type" value="Genomic_DNA"/>
</dbReference>
<comment type="caution">
    <text evidence="4">The sequence shown here is derived from an EMBL/GenBank/DDBJ whole genome shotgun (WGS) entry which is preliminary data.</text>
</comment>
<dbReference type="GO" id="GO:0016740">
    <property type="term" value="F:transferase activity"/>
    <property type="evidence" value="ECO:0007669"/>
    <property type="project" value="UniProtKB-KW"/>
</dbReference>
<feature type="transmembrane region" description="Helical" evidence="1">
    <location>
        <begin position="317"/>
        <end position="336"/>
    </location>
</feature>
<dbReference type="PANTHER" id="PTHR45947:SF3">
    <property type="entry name" value="SULFOQUINOVOSYL TRANSFERASE SQD2"/>
    <property type="match status" value="1"/>
</dbReference>
<dbReference type="InterPro" id="IPR001296">
    <property type="entry name" value="Glyco_trans_1"/>
</dbReference>
<dbReference type="Proteomes" id="UP000680365">
    <property type="component" value="Unassembled WGS sequence"/>
</dbReference>
<keyword evidence="4" id="KW-0808">Transferase</keyword>
<organism evidence="4 5">
    <name type="scientific">Candidatus Vampirococcus lugosii</name>
    <dbReference type="NCBI Taxonomy" id="2789015"/>
    <lineage>
        <taxon>Bacteria</taxon>
        <taxon>Candidatus Absconditibacteriota</taxon>
        <taxon>Vampirococcus</taxon>
    </lineage>
</organism>
<protein>
    <submittedName>
        <fullName evidence="4">Group 1 glycosyl transferase</fullName>
    </submittedName>
</protein>
<reference evidence="4 5" key="1">
    <citation type="journal article" date="2021" name="Nat. Commun.">
        <title>Reductive evolution and unique predatory mode in the CPR bacterium Vampirococcus lugosii.</title>
        <authorList>
            <person name="Moreira D."/>
            <person name="Zivanovic Y."/>
            <person name="Lopez-Archilla A.I."/>
            <person name="Iniesto M."/>
            <person name="Lopez-Garcia P."/>
        </authorList>
    </citation>
    <scope>NUCLEOTIDE SEQUENCE [LARGE SCALE GENOMIC DNA]</scope>
    <source>
        <strain evidence="4">Chiprana</strain>
    </source>
</reference>
<dbReference type="Gene3D" id="3.40.50.2000">
    <property type="entry name" value="Glycogen Phosphorylase B"/>
    <property type="match status" value="2"/>
</dbReference>
<feature type="domain" description="Glycosyl transferase family 1" evidence="2">
    <location>
        <begin position="4"/>
        <end position="153"/>
    </location>
</feature>
<dbReference type="InterPro" id="IPR028098">
    <property type="entry name" value="Glyco_trans_4-like_N"/>
</dbReference>
<gene>
    <name evidence="4" type="ORF">VAMP_83n41</name>
</gene>
<evidence type="ECO:0000313" key="4">
    <source>
        <dbReference type="EMBL" id="MBS8122040.1"/>
    </source>
</evidence>
<dbReference type="Pfam" id="PF00534">
    <property type="entry name" value="Glycos_transf_1"/>
    <property type="match status" value="1"/>
</dbReference>
<dbReference type="RefSeq" id="WP_213349129.1">
    <property type="nucleotide sequence ID" value="NZ_JAEDAM010000034.1"/>
</dbReference>
<dbReference type="InterPro" id="IPR050194">
    <property type="entry name" value="Glycosyltransferase_grp1"/>
</dbReference>
<keyword evidence="1" id="KW-0472">Membrane</keyword>
<evidence type="ECO:0000256" key="1">
    <source>
        <dbReference type="SAM" id="Phobius"/>
    </source>
</evidence>
<name>A0ABS5QLH2_9BACT</name>
<sequence>MLNFIFFGRLTKEKGFDLILYILDKYKNNKYINFYIFGKGDLEKNLKKINAKNIKYLGWQNIETINKYLEKSHYTLMPSKFLETFGLSALESINKGVPVIGYGKGGLKQFITQELDIIKQIGKNDEEKIENIINKLIKEIENQKNNWAYRSKKAIEKSNNYKKETSLREFENIIGKNKKILLISDSIENIGGIESYIINTKKLRNNSGHEVDSFGLGGKIVKYRKILMSLVGFNIFAYWNLKKKIKQFEPDIIWLHSVSRYLGFLPLLNCKGKKTLIMYHDLGYFHPFPSKVYEEEQIIGKVNLKNFIKMGKSKNPIVIFAIFLKLINLKLINFVLNKKCNFFIIPSEFMTKYLQNGYGIKKEKIKILKHFAK</sequence>
<proteinExistence type="predicted"/>
<dbReference type="Pfam" id="PF13439">
    <property type="entry name" value="Glyco_transf_4"/>
    <property type="match status" value="1"/>
</dbReference>
<evidence type="ECO:0000259" key="2">
    <source>
        <dbReference type="Pfam" id="PF00534"/>
    </source>
</evidence>
<dbReference type="SUPFAM" id="SSF53756">
    <property type="entry name" value="UDP-Glycosyltransferase/glycogen phosphorylase"/>
    <property type="match status" value="2"/>
</dbReference>
<keyword evidence="1" id="KW-1133">Transmembrane helix</keyword>
<keyword evidence="5" id="KW-1185">Reference proteome</keyword>
<accession>A0ABS5QLH2</accession>
<dbReference type="PANTHER" id="PTHR45947">
    <property type="entry name" value="SULFOQUINOVOSYL TRANSFERASE SQD2"/>
    <property type="match status" value="1"/>
</dbReference>
<feature type="domain" description="Glycosyltransferase subfamily 4-like N-terminal" evidence="3">
    <location>
        <begin position="190"/>
        <end position="368"/>
    </location>
</feature>
<evidence type="ECO:0000313" key="5">
    <source>
        <dbReference type="Proteomes" id="UP000680365"/>
    </source>
</evidence>